<protein>
    <submittedName>
        <fullName evidence="2">GDSL esterase/lipase</fullName>
    </submittedName>
</protein>
<dbReference type="AlphaFoldDB" id="A0A2H9ZR23"/>
<dbReference type="EMBL" id="KZ454830">
    <property type="protein sequence ID" value="PKA45736.1"/>
    <property type="molecule type" value="Genomic_DNA"/>
</dbReference>
<evidence type="ECO:0000313" key="3">
    <source>
        <dbReference type="Proteomes" id="UP000236161"/>
    </source>
</evidence>
<dbReference type="SUPFAM" id="SSF53474">
    <property type="entry name" value="alpha/beta-Hydrolases"/>
    <property type="match status" value="1"/>
</dbReference>
<feature type="domain" description="Fungal lipase-type" evidence="1">
    <location>
        <begin position="138"/>
        <end position="181"/>
    </location>
</feature>
<dbReference type="STRING" id="1088818.A0A2H9ZR23"/>
<dbReference type="Proteomes" id="UP000236161">
    <property type="component" value="Unassembled WGS sequence"/>
</dbReference>
<evidence type="ECO:0000259" key="1">
    <source>
        <dbReference type="Pfam" id="PF01764"/>
    </source>
</evidence>
<dbReference type="InterPro" id="IPR002921">
    <property type="entry name" value="Fungal_lipase-type"/>
</dbReference>
<reference evidence="2 3" key="1">
    <citation type="journal article" date="2017" name="Nature">
        <title>The Apostasia genome and the evolution of orchids.</title>
        <authorList>
            <person name="Zhang G.Q."/>
            <person name="Liu K.W."/>
            <person name="Li Z."/>
            <person name="Lohaus R."/>
            <person name="Hsiao Y.Y."/>
            <person name="Niu S.C."/>
            <person name="Wang J.Y."/>
            <person name="Lin Y.C."/>
            <person name="Xu Q."/>
            <person name="Chen L.J."/>
            <person name="Yoshida K."/>
            <person name="Fujiwara S."/>
            <person name="Wang Z.W."/>
            <person name="Zhang Y.Q."/>
            <person name="Mitsuda N."/>
            <person name="Wang M."/>
            <person name="Liu G.H."/>
            <person name="Pecoraro L."/>
            <person name="Huang H.X."/>
            <person name="Xiao X.J."/>
            <person name="Lin M."/>
            <person name="Wu X.Y."/>
            <person name="Wu W.L."/>
            <person name="Chen Y.Y."/>
            <person name="Chang S.B."/>
            <person name="Sakamoto S."/>
            <person name="Ohme-Takagi M."/>
            <person name="Yagi M."/>
            <person name="Zeng S.J."/>
            <person name="Shen C.Y."/>
            <person name="Yeh C.M."/>
            <person name="Luo Y.B."/>
            <person name="Tsai W.C."/>
            <person name="Van de Peer Y."/>
            <person name="Liu Z.J."/>
        </authorList>
    </citation>
    <scope>NUCLEOTIDE SEQUENCE [LARGE SCALE GENOMIC DNA]</scope>
    <source>
        <strain evidence="3">cv. Shenzhen</strain>
        <tissue evidence="2">Stem</tissue>
    </source>
</reference>
<dbReference type="PANTHER" id="PTHR31479:SF2">
    <property type="entry name" value="ALPHA_BETA-HYDROLASES SUPERFAMILY PROTEIN"/>
    <property type="match status" value="1"/>
</dbReference>
<organism evidence="2 3">
    <name type="scientific">Apostasia shenzhenica</name>
    <dbReference type="NCBI Taxonomy" id="1088818"/>
    <lineage>
        <taxon>Eukaryota</taxon>
        <taxon>Viridiplantae</taxon>
        <taxon>Streptophyta</taxon>
        <taxon>Embryophyta</taxon>
        <taxon>Tracheophyta</taxon>
        <taxon>Spermatophyta</taxon>
        <taxon>Magnoliopsida</taxon>
        <taxon>Liliopsida</taxon>
        <taxon>Asparagales</taxon>
        <taxon>Orchidaceae</taxon>
        <taxon>Apostasioideae</taxon>
        <taxon>Apostasia</taxon>
    </lineage>
</organism>
<name>A0A2H9ZR23_9ASPA</name>
<dbReference type="Gene3D" id="3.40.50.1820">
    <property type="entry name" value="alpha/beta hydrolase"/>
    <property type="match status" value="1"/>
</dbReference>
<evidence type="ECO:0000313" key="2">
    <source>
        <dbReference type="EMBL" id="PKA45736.1"/>
    </source>
</evidence>
<dbReference type="PANTHER" id="PTHR31479">
    <property type="entry name" value="ALPHA/BETA-HYDROLASES SUPERFAMILY PROTEIN"/>
    <property type="match status" value="1"/>
</dbReference>
<dbReference type="GO" id="GO:0006629">
    <property type="term" value="P:lipid metabolic process"/>
    <property type="evidence" value="ECO:0007669"/>
    <property type="project" value="InterPro"/>
</dbReference>
<keyword evidence="3" id="KW-1185">Reference proteome</keyword>
<proteinExistence type="predicted"/>
<accession>A0A2H9ZR23</accession>
<sequence length="340" mass="38250">MVSDRDLFAASGPLHVTSVNWQCPHYRRSVAASLVQGAYVLERDRQKNRSSEARAPAWWEFFHFKLIRQLVDDADLSIFGAIYEFKPPISFQNSSTTNAPKFVIALRGTITKNKSLSRDLKLDLSFLHYGLHRSSRFEITMQAVQCIVSNAGHLNVWLAGHSLGAALATLAGKKMAMEGIHLDAFLFNPPFFSPPIERIKDKEVKHGIRIASSFIAAGLAVAMKNQRKKSEELFTILSSWVPNLFINPADHVYAEYIGYFDHRKKMVEIGAAGIGRLATQNSIGDLLLNAFGQETDPIHLLPSANLIISTGHSPDFKRAHGIHQWWAKDLTLRFEEHRYN</sequence>
<gene>
    <name evidence="2" type="ORF">AXF42_Ash011077</name>
</gene>
<dbReference type="InterPro" id="IPR029058">
    <property type="entry name" value="AB_hydrolase_fold"/>
</dbReference>
<dbReference type="Pfam" id="PF01764">
    <property type="entry name" value="Lipase_3"/>
    <property type="match status" value="1"/>
</dbReference>
<dbReference type="OrthoDB" id="58570at2759"/>